<dbReference type="AlphaFoldDB" id="A0A9P5BVY1"/>
<dbReference type="SMART" id="SM00636">
    <property type="entry name" value="Glyco_18"/>
    <property type="match status" value="1"/>
</dbReference>
<dbReference type="InterPro" id="IPR053214">
    <property type="entry name" value="LysM12-like"/>
</dbReference>
<dbReference type="EMBL" id="SWKV01000099">
    <property type="protein sequence ID" value="KAF3032484.1"/>
    <property type="molecule type" value="Genomic_DNA"/>
</dbReference>
<dbReference type="Pfam" id="PF00704">
    <property type="entry name" value="Glyco_hydro_18"/>
    <property type="match status" value="1"/>
</dbReference>
<protein>
    <recommendedName>
        <fullName evidence="2">chitinase</fullName>
        <ecNumber evidence="2">3.2.1.14</ecNumber>
    </recommendedName>
</protein>
<evidence type="ECO:0000259" key="6">
    <source>
        <dbReference type="PROSITE" id="PS51910"/>
    </source>
</evidence>
<feature type="region of interest" description="Disordered" evidence="5">
    <location>
        <begin position="541"/>
        <end position="566"/>
    </location>
</feature>
<evidence type="ECO:0000313" key="8">
    <source>
        <dbReference type="Proteomes" id="UP000758155"/>
    </source>
</evidence>
<dbReference type="Gene3D" id="3.20.20.80">
    <property type="entry name" value="Glycosidases"/>
    <property type="match status" value="1"/>
</dbReference>
<dbReference type="InterPro" id="IPR017853">
    <property type="entry name" value="GH"/>
</dbReference>
<dbReference type="Proteomes" id="UP000758155">
    <property type="component" value="Unassembled WGS sequence"/>
</dbReference>
<evidence type="ECO:0000256" key="2">
    <source>
        <dbReference type="ARBA" id="ARBA00012729"/>
    </source>
</evidence>
<evidence type="ECO:0000256" key="4">
    <source>
        <dbReference type="ARBA" id="ARBA00023026"/>
    </source>
</evidence>
<dbReference type="GO" id="GO:0005975">
    <property type="term" value="P:carbohydrate metabolic process"/>
    <property type="evidence" value="ECO:0007669"/>
    <property type="project" value="InterPro"/>
</dbReference>
<dbReference type="EC" id="3.2.1.14" evidence="2"/>
<dbReference type="SUPFAM" id="SSF54556">
    <property type="entry name" value="Chitinase insertion domain"/>
    <property type="match status" value="1"/>
</dbReference>
<evidence type="ECO:0000313" key="7">
    <source>
        <dbReference type="EMBL" id="KAF3032484.1"/>
    </source>
</evidence>
<keyword evidence="8" id="KW-1185">Reference proteome</keyword>
<accession>A0A9P5BVY1</accession>
<comment type="caution">
    <text evidence="7">The sequence shown here is derived from an EMBL/GenBank/DDBJ whole genome shotgun (WGS) entry which is preliminary data.</text>
</comment>
<proteinExistence type="inferred from homology"/>
<evidence type="ECO:0000256" key="5">
    <source>
        <dbReference type="SAM" id="MobiDB-lite"/>
    </source>
</evidence>
<feature type="domain" description="GH18" evidence="6">
    <location>
        <begin position="1"/>
        <end position="206"/>
    </location>
</feature>
<name>A0A9P5BVY1_9PLEO</name>
<dbReference type="GO" id="GO:0008061">
    <property type="term" value="F:chitin binding"/>
    <property type="evidence" value="ECO:0007669"/>
    <property type="project" value="UniProtKB-KW"/>
</dbReference>
<organism evidence="7 8">
    <name type="scientific">Didymella heteroderae</name>
    <dbReference type="NCBI Taxonomy" id="1769908"/>
    <lineage>
        <taxon>Eukaryota</taxon>
        <taxon>Fungi</taxon>
        <taxon>Dikarya</taxon>
        <taxon>Ascomycota</taxon>
        <taxon>Pezizomycotina</taxon>
        <taxon>Dothideomycetes</taxon>
        <taxon>Pleosporomycetidae</taxon>
        <taxon>Pleosporales</taxon>
        <taxon>Pleosporineae</taxon>
        <taxon>Didymellaceae</taxon>
        <taxon>Didymella</taxon>
    </lineage>
</organism>
<dbReference type="GO" id="GO:0008843">
    <property type="term" value="F:endochitinase activity"/>
    <property type="evidence" value="ECO:0007669"/>
    <property type="project" value="UniProtKB-EC"/>
</dbReference>
<reference evidence="7" key="1">
    <citation type="submission" date="2019-04" db="EMBL/GenBank/DDBJ databases">
        <title>Sequencing of skin fungus with MAO and IRED activity.</title>
        <authorList>
            <person name="Marsaioli A.J."/>
            <person name="Bonatto J.M.C."/>
            <person name="Reis Junior O."/>
        </authorList>
    </citation>
    <scope>NUCLEOTIDE SEQUENCE</scope>
    <source>
        <strain evidence="7">28M1</strain>
    </source>
</reference>
<keyword evidence="4" id="KW-0843">Virulence</keyword>
<dbReference type="OrthoDB" id="73875at2759"/>
<comment type="similarity">
    <text evidence="1">Belongs to the glycosyl hydrolase 18 family. Chitinase class V subfamily.</text>
</comment>
<dbReference type="SUPFAM" id="SSF51445">
    <property type="entry name" value="(Trans)glycosidases"/>
    <property type="match status" value="1"/>
</dbReference>
<keyword evidence="3" id="KW-0147">Chitin-binding</keyword>
<sequence length="566" mass="61481">MKEAFGSTYGISVTLPASYWYLRHFKVKEMEPFIDWYNVMSYDIHGVWDSSNPNVGPYARPHSNLTEIDLDLQLLWRAGVAPENVVLGLGFYGRSFTLSDSSCNKPGCPFSGGAKAGECSKTSGVLTNAEIKRIIDEKNVSPSYDKEAAVKWITWDSDHWVSYDDETTLQQKRQYADDNCLGGTMIWAIDQDTPEGDSMNDYLGVAKAGVYASDVTISPLKLKKQLADVQKSSACYTSFCNGGYAKGYEAVESTRGQVADFQFDTSCGGSSFRDGGQSICCPSSALDSANGGGSNQPGKCEWRGYKGEGMACRRSCNSDETEIAANSIIGTSARTPMGGLIMVEQACNGGSQSFCCSDYKLGIVAGSPASVLEPNRYEAVAASKLAKRVLEARAAERGLWIRDGEVIDPDEYEGSSLASSGAMKISDIYSGASGLDYIVGYGFGKAPRKKFGPSGSNQLNGVGVWNPYPVPGKLKGSTVQNKFDSNGNKIYGKYTSKSYDKAKDLDCSVTYTCAYGEGFDEVCDKQRYGVTEVRTGRTSYNMRDSYVPGPRTQPNWGPQHHSNYRV</sequence>
<dbReference type="PANTHER" id="PTHR47700">
    <property type="entry name" value="V CHITINASE, PUTATIVE (AFU_ORTHOLOGUE AFUA_6G13720)-RELATED"/>
    <property type="match status" value="1"/>
</dbReference>
<evidence type="ECO:0000256" key="3">
    <source>
        <dbReference type="ARBA" id="ARBA00022669"/>
    </source>
</evidence>
<dbReference type="InterPro" id="IPR011583">
    <property type="entry name" value="Chitinase_II/V-like_cat"/>
</dbReference>
<evidence type="ECO:0000256" key="1">
    <source>
        <dbReference type="ARBA" id="ARBA00008682"/>
    </source>
</evidence>
<dbReference type="PROSITE" id="PS51910">
    <property type="entry name" value="GH18_2"/>
    <property type="match status" value="1"/>
</dbReference>
<gene>
    <name evidence="7" type="ORF">E8E12_000466</name>
</gene>
<dbReference type="PANTHER" id="PTHR47700:SF2">
    <property type="entry name" value="CHITINASE"/>
    <property type="match status" value="1"/>
</dbReference>
<dbReference type="InterPro" id="IPR029070">
    <property type="entry name" value="Chitinase_insertion_sf"/>
</dbReference>
<dbReference type="Gene3D" id="3.10.50.10">
    <property type="match status" value="1"/>
</dbReference>
<dbReference type="InterPro" id="IPR001223">
    <property type="entry name" value="Glyco_hydro18_cat"/>
</dbReference>